<organism evidence="2 3">
    <name type="scientific">Leptospira borgpetersenii serovar Javanica str. UI 09931</name>
    <dbReference type="NCBI Taxonomy" id="1049767"/>
    <lineage>
        <taxon>Bacteria</taxon>
        <taxon>Pseudomonadati</taxon>
        <taxon>Spirochaetota</taxon>
        <taxon>Spirochaetia</taxon>
        <taxon>Leptospirales</taxon>
        <taxon>Leptospiraceae</taxon>
        <taxon>Leptospira</taxon>
    </lineage>
</organism>
<reference evidence="2 3" key="1">
    <citation type="submission" date="2013-04" db="EMBL/GenBank/DDBJ databases">
        <authorList>
            <person name="Harkins D.M."/>
            <person name="Durkin A.S."/>
            <person name="Brinkac L.M."/>
            <person name="Haft D.H."/>
            <person name="Selengut J.D."/>
            <person name="Sanka R."/>
            <person name="DePew J."/>
            <person name="Purushe J."/>
            <person name="Chanthongthip A."/>
            <person name="Lattana O."/>
            <person name="Phetsouvanh R."/>
            <person name="Newton P.N."/>
            <person name="Vinetz J.M."/>
            <person name="Sutton G.G."/>
            <person name="Nierman W.C."/>
            <person name="Fouts D.E."/>
        </authorList>
    </citation>
    <scope>NUCLEOTIDE SEQUENCE [LARGE SCALE GENOMIC DNA]</scope>
    <source>
        <strain evidence="2 3">UI 09931</strain>
    </source>
</reference>
<dbReference type="EMBL" id="AHNP02000013">
    <property type="protein sequence ID" value="EPG56320.1"/>
    <property type="molecule type" value="Genomic_DNA"/>
</dbReference>
<protein>
    <recommendedName>
        <fullName evidence="1">DUF5777 domain-containing protein</fullName>
    </recommendedName>
</protein>
<accession>A0AAV3J6Y1</accession>
<dbReference type="GeneID" id="61174687"/>
<evidence type="ECO:0000313" key="2">
    <source>
        <dbReference type="EMBL" id="EPG56320.1"/>
    </source>
</evidence>
<feature type="domain" description="DUF5777" evidence="1">
    <location>
        <begin position="47"/>
        <end position="358"/>
    </location>
</feature>
<comment type="caution">
    <text evidence="2">The sequence shown here is derived from an EMBL/GenBank/DDBJ whole genome shotgun (WGS) entry which is preliminary data.</text>
</comment>
<evidence type="ECO:0000313" key="3">
    <source>
        <dbReference type="Proteomes" id="UP000014570"/>
    </source>
</evidence>
<dbReference type="InterPro" id="IPR045916">
    <property type="entry name" value="DUF5777"/>
</dbReference>
<proteinExistence type="predicted"/>
<dbReference type="Pfam" id="PF19089">
    <property type="entry name" value="DUF5777"/>
    <property type="match status" value="1"/>
</dbReference>
<dbReference type="Proteomes" id="UP000014570">
    <property type="component" value="Unassembled WGS sequence"/>
</dbReference>
<gene>
    <name evidence="2" type="ORF">LEP1GSC103_1191</name>
</gene>
<name>A0AAV3J6Y1_LEPBO</name>
<evidence type="ECO:0000259" key="1">
    <source>
        <dbReference type="Pfam" id="PF19089"/>
    </source>
</evidence>
<dbReference type="RefSeq" id="WP_002734577.1">
    <property type="nucleotide sequence ID" value="NZ_AHNP02000013.1"/>
</dbReference>
<dbReference type="AlphaFoldDB" id="A0AAV3J6Y1"/>
<sequence>MANQRIKFQKTPFSLAAPFPLRLTFLISVFLFFSVSLSAQEQKKSAFLGSSLIHMPSTEDVGKNGLDFRFNHRFGNAKSASYDFLGLDNGANTQLSLDYGVTDRLTIGIARTSFQKTYEARGKIRLLTQDSSFPVTISFFGVFGQETEKQEKFYGPYLKVSTGLSTFDPEATKKLNTYELTYPDRQSMLASFLISRRFGEVFSLQLSPMFVHRNFVKEHISNDRMGLDVSFRIHLFKRLDFTFGTILTSKRDYIGDSYAAENRKTKINGVEYSASEVNDLIARGKTIDTVINNILLSKPVEYMSVPLSFGVDFETGGHVFQLFVTNSRSIAHTQLLRGADYDYSKKEWTLGFNIHRYFSLESSNN</sequence>